<reference evidence="6 7" key="1">
    <citation type="submission" date="2023-09" db="EMBL/GenBank/DDBJ databases">
        <authorList>
            <person name="Rey-Velasco X."/>
        </authorList>
    </citation>
    <scope>NUCLEOTIDE SEQUENCE [LARGE SCALE GENOMIC DNA]</scope>
    <source>
        <strain evidence="6 7">P117</strain>
    </source>
</reference>
<feature type="transmembrane region" description="Helical" evidence="4">
    <location>
        <begin position="135"/>
        <end position="154"/>
    </location>
</feature>
<keyword evidence="2" id="KW-0863">Zinc-finger</keyword>
<keyword evidence="4" id="KW-0812">Transmembrane</keyword>
<evidence type="ECO:0000256" key="4">
    <source>
        <dbReference type="SAM" id="Phobius"/>
    </source>
</evidence>
<sequence length="172" mass="19201">MVRYNWTCNACGLGNEPNSSICKNCGCEAGASAEEVEKHNDPEGFKKKQFKNSFQKDLGQLLFLPFSIVLVTFTGRLVFAALIILSIFSLLKFQKKLLSFIFSDLWLRKVIMAASIGMALLLMVRIVFIPDDSVLVIWLSVGIVLGLAIAYLLLFKTSKGKLAFERYYQGSS</sequence>
<dbReference type="Proteomes" id="UP001253545">
    <property type="component" value="Unassembled WGS sequence"/>
</dbReference>
<evidence type="ECO:0000313" key="6">
    <source>
        <dbReference type="EMBL" id="MDT0593222.1"/>
    </source>
</evidence>
<keyword evidence="7" id="KW-1185">Reference proteome</keyword>
<accession>A0ABU2ZKS3</accession>
<evidence type="ECO:0000256" key="3">
    <source>
        <dbReference type="ARBA" id="ARBA00022833"/>
    </source>
</evidence>
<keyword evidence="4" id="KW-1133">Transmembrane helix</keyword>
<keyword evidence="3" id="KW-0862">Zinc</keyword>
<feature type="transmembrane region" description="Helical" evidence="4">
    <location>
        <begin position="62"/>
        <end position="90"/>
    </location>
</feature>
<dbReference type="RefSeq" id="WP_311366749.1">
    <property type="nucleotide sequence ID" value="NZ_JAVRHX010000001.1"/>
</dbReference>
<comment type="caution">
    <text evidence="6">The sequence shown here is derived from an EMBL/GenBank/DDBJ whole genome shotgun (WGS) entry which is preliminary data.</text>
</comment>
<evidence type="ECO:0000313" key="7">
    <source>
        <dbReference type="Proteomes" id="UP001253545"/>
    </source>
</evidence>
<evidence type="ECO:0000256" key="1">
    <source>
        <dbReference type="ARBA" id="ARBA00022723"/>
    </source>
</evidence>
<dbReference type="EMBL" id="JAVRHX010000001">
    <property type="protein sequence ID" value="MDT0593222.1"/>
    <property type="molecule type" value="Genomic_DNA"/>
</dbReference>
<gene>
    <name evidence="6" type="ORF">RM552_00015</name>
</gene>
<keyword evidence="4" id="KW-0472">Membrane</keyword>
<dbReference type="PROSITE" id="PS01358">
    <property type="entry name" value="ZF_RANBP2_1"/>
    <property type="match status" value="1"/>
</dbReference>
<evidence type="ECO:0000256" key="2">
    <source>
        <dbReference type="ARBA" id="ARBA00022771"/>
    </source>
</evidence>
<dbReference type="InterPro" id="IPR001876">
    <property type="entry name" value="Znf_RanBP2"/>
</dbReference>
<keyword evidence="1" id="KW-0479">Metal-binding</keyword>
<proteinExistence type="predicted"/>
<protein>
    <recommendedName>
        <fullName evidence="5">RanBP2-type domain-containing protein</fullName>
    </recommendedName>
</protein>
<feature type="domain" description="RanBP2-type" evidence="5">
    <location>
        <begin position="6"/>
        <end position="25"/>
    </location>
</feature>
<name>A0ABU2ZKS3_9ALTE</name>
<organism evidence="6 7">
    <name type="scientific">Glaciecola petra</name>
    <dbReference type="NCBI Taxonomy" id="3075602"/>
    <lineage>
        <taxon>Bacteria</taxon>
        <taxon>Pseudomonadati</taxon>
        <taxon>Pseudomonadota</taxon>
        <taxon>Gammaproteobacteria</taxon>
        <taxon>Alteromonadales</taxon>
        <taxon>Alteromonadaceae</taxon>
        <taxon>Glaciecola</taxon>
    </lineage>
</organism>
<feature type="transmembrane region" description="Helical" evidence="4">
    <location>
        <begin position="110"/>
        <end position="129"/>
    </location>
</feature>
<evidence type="ECO:0000259" key="5">
    <source>
        <dbReference type="PROSITE" id="PS01358"/>
    </source>
</evidence>